<keyword evidence="5 8" id="KW-0547">Nucleotide-binding</keyword>
<feature type="binding site" evidence="8">
    <location>
        <begin position="57"/>
        <end position="61"/>
    </location>
    <ligand>
        <name>GTP</name>
        <dbReference type="ChEBI" id="CHEBI:37565"/>
        <label>1</label>
    </ligand>
</feature>
<dbReference type="EMBL" id="JAUSWP010000007">
    <property type="protein sequence ID" value="MDQ0568030.1"/>
    <property type="molecule type" value="Genomic_DNA"/>
</dbReference>
<feature type="domain" description="EngA-type G" evidence="11">
    <location>
        <begin position="175"/>
        <end position="350"/>
    </location>
</feature>
<dbReference type="InterPro" id="IPR032859">
    <property type="entry name" value="KH_dom-like"/>
</dbReference>
<dbReference type="InterPro" id="IPR015946">
    <property type="entry name" value="KH_dom-like_a/b"/>
</dbReference>
<evidence type="ECO:0000256" key="5">
    <source>
        <dbReference type="ARBA" id="ARBA00022741"/>
    </source>
</evidence>
<keyword evidence="13" id="KW-1185">Reference proteome</keyword>
<feature type="binding site" evidence="8">
    <location>
        <begin position="181"/>
        <end position="188"/>
    </location>
    <ligand>
        <name>GTP</name>
        <dbReference type="ChEBI" id="CHEBI:37565"/>
        <label>2</label>
    </ligand>
</feature>
<dbReference type="PANTHER" id="PTHR43834:SF6">
    <property type="entry name" value="GTPASE DER"/>
    <property type="match status" value="1"/>
</dbReference>
<evidence type="ECO:0000256" key="10">
    <source>
        <dbReference type="RuleBase" id="RU004481"/>
    </source>
</evidence>
<evidence type="ECO:0000256" key="3">
    <source>
        <dbReference type="ARBA" id="ARBA00022517"/>
    </source>
</evidence>
<dbReference type="Gene3D" id="3.30.300.20">
    <property type="match status" value="1"/>
</dbReference>
<evidence type="ECO:0000256" key="9">
    <source>
        <dbReference type="PROSITE-ProRule" id="PRU01049"/>
    </source>
</evidence>
<evidence type="ECO:0000256" key="2">
    <source>
        <dbReference type="ARBA" id="ARBA00020953"/>
    </source>
</evidence>
<dbReference type="PRINTS" id="PR00326">
    <property type="entry name" value="GTP1OBG"/>
</dbReference>
<dbReference type="Pfam" id="PF14714">
    <property type="entry name" value="KH_dom-like"/>
    <property type="match status" value="1"/>
</dbReference>
<keyword evidence="4 10" id="KW-0677">Repeat</keyword>
<organism evidence="12 13">
    <name type="scientific">Mycoplasma yeatsii</name>
    <dbReference type="NCBI Taxonomy" id="51365"/>
    <lineage>
        <taxon>Bacteria</taxon>
        <taxon>Bacillati</taxon>
        <taxon>Mycoplasmatota</taxon>
        <taxon>Mollicutes</taxon>
        <taxon>Mycoplasmataceae</taxon>
        <taxon>Mycoplasma</taxon>
    </lineage>
</organism>
<dbReference type="SMART" id="SM00382">
    <property type="entry name" value="AAA"/>
    <property type="match status" value="2"/>
</dbReference>
<dbReference type="CDD" id="cd01895">
    <property type="entry name" value="EngA2"/>
    <property type="match status" value="1"/>
</dbReference>
<dbReference type="Gene3D" id="3.40.50.300">
    <property type="entry name" value="P-loop containing nucleotide triphosphate hydrolases"/>
    <property type="match status" value="2"/>
</dbReference>
<comment type="caution">
    <text evidence="12">The sequence shown here is derived from an EMBL/GenBank/DDBJ whole genome shotgun (WGS) entry which is preliminary data.</text>
</comment>
<protein>
    <recommendedName>
        <fullName evidence="2 8">GTPase Der</fullName>
    </recommendedName>
    <alternativeName>
        <fullName evidence="7 8">GTP-binding protein EngA</fullName>
    </alternativeName>
</protein>
<feature type="binding site" evidence="8">
    <location>
        <begin position="293"/>
        <end position="296"/>
    </location>
    <ligand>
        <name>GTP</name>
        <dbReference type="ChEBI" id="CHEBI:37565"/>
        <label>2</label>
    </ligand>
</feature>
<dbReference type="Proteomes" id="UP001236620">
    <property type="component" value="Unassembled WGS sequence"/>
</dbReference>
<evidence type="ECO:0000313" key="12">
    <source>
        <dbReference type="EMBL" id="MDQ0568030.1"/>
    </source>
</evidence>
<evidence type="ECO:0000256" key="6">
    <source>
        <dbReference type="ARBA" id="ARBA00023134"/>
    </source>
</evidence>
<comment type="function">
    <text evidence="8 10">GTPase that plays an essential role in the late steps of ribosome biogenesis.</text>
</comment>
<evidence type="ECO:0000256" key="1">
    <source>
        <dbReference type="ARBA" id="ARBA00008279"/>
    </source>
</evidence>
<dbReference type="HAMAP" id="MF_00195">
    <property type="entry name" value="GTPase_Der"/>
    <property type="match status" value="1"/>
</dbReference>
<dbReference type="InterPro" id="IPR027417">
    <property type="entry name" value="P-loop_NTPase"/>
</dbReference>
<proteinExistence type="inferred from homology"/>
<reference evidence="12" key="1">
    <citation type="submission" date="2023-07" db="EMBL/GenBank/DDBJ databases">
        <title>Genomic Encyclopedia of Type Strains, Phase IV (KMG-IV): sequencing the most valuable type-strain genomes for metagenomic binning, comparative biology and taxonomic classification.</title>
        <authorList>
            <person name="Goeker M."/>
        </authorList>
    </citation>
    <scope>NUCLEOTIDE SEQUENCE [LARGE SCALE GENOMIC DNA]</scope>
    <source>
        <strain evidence="12">DSM 22019</strain>
    </source>
</reference>
<dbReference type="CDD" id="cd01894">
    <property type="entry name" value="EngA1"/>
    <property type="match status" value="1"/>
</dbReference>
<dbReference type="NCBIfam" id="TIGR03594">
    <property type="entry name" value="GTPase_EngA"/>
    <property type="match status" value="1"/>
</dbReference>
<feature type="domain" description="EngA-type G" evidence="11">
    <location>
        <begin position="4"/>
        <end position="167"/>
    </location>
</feature>
<dbReference type="PROSITE" id="PS51712">
    <property type="entry name" value="G_ENGA"/>
    <property type="match status" value="2"/>
</dbReference>
<dbReference type="PIRSF" id="PIRSF006485">
    <property type="entry name" value="GTP-binding_EngA"/>
    <property type="match status" value="1"/>
</dbReference>
<evidence type="ECO:0000256" key="8">
    <source>
        <dbReference type="HAMAP-Rule" id="MF_00195"/>
    </source>
</evidence>
<dbReference type="PANTHER" id="PTHR43834">
    <property type="entry name" value="GTPASE DER"/>
    <property type="match status" value="1"/>
</dbReference>
<feature type="binding site" evidence="8">
    <location>
        <begin position="228"/>
        <end position="232"/>
    </location>
    <ligand>
        <name>GTP</name>
        <dbReference type="ChEBI" id="CHEBI:37565"/>
        <label>2</label>
    </ligand>
</feature>
<dbReference type="InterPro" id="IPR006073">
    <property type="entry name" value="GTP-bd"/>
</dbReference>
<keyword evidence="6 8" id="KW-0342">GTP-binding</keyword>
<evidence type="ECO:0000256" key="7">
    <source>
        <dbReference type="ARBA" id="ARBA00032345"/>
    </source>
</evidence>
<comment type="similarity">
    <text evidence="1 8 9 10">Belongs to the TRAFAC class TrmE-Era-EngA-EngB-Septin-like GTPase superfamily. EngA (Der) GTPase family.</text>
</comment>
<name>A0ABU0NF09_9MOLU</name>
<evidence type="ECO:0000313" key="13">
    <source>
        <dbReference type="Proteomes" id="UP001236620"/>
    </source>
</evidence>
<feature type="binding site" evidence="8">
    <location>
        <begin position="119"/>
        <end position="122"/>
    </location>
    <ligand>
        <name>GTP</name>
        <dbReference type="ChEBI" id="CHEBI:37565"/>
        <label>1</label>
    </ligand>
</feature>
<feature type="binding site" evidence="8">
    <location>
        <begin position="10"/>
        <end position="17"/>
    </location>
    <ligand>
        <name>GTP</name>
        <dbReference type="ChEBI" id="CHEBI:37565"/>
        <label>1</label>
    </ligand>
</feature>
<comment type="subunit">
    <text evidence="8">Associates with the 50S ribosomal subunit.</text>
</comment>
<evidence type="ECO:0000259" key="11">
    <source>
        <dbReference type="PROSITE" id="PS51712"/>
    </source>
</evidence>
<dbReference type="Pfam" id="PF01926">
    <property type="entry name" value="MMR_HSR1"/>
    <property type="match status" value="2"/>
</dbReference>
<accession>A0ABU0NF09</accession>
<keyword evidence="3 8" id="KW-0690">Ribosome biogenesis</keyword>
<dbReference type="RefSeq" id="WP_307445327.1">
    <property type="nucleotide sequence ID" value="NZ_JAUSWP010000007.1"/>
</dbReference>
<gene>
    <name evidence="8" type="primary">der</name>
    <name evidence="12" type="ORF">J2Z63_000678</name>
</gene>
<dbReference type="InterPro" id="IPR005225">
    <property type="entry name" value="Small_GTP-bd"/>
</dbReference>
<dbReference type="SUPFAM" id="SSF52540">
    <property type="entry name" value="P-loop containing nucleoside triphosphate hydrolases"/>
    <property type="match status" value="2"/>
</dbReference>
<dbReference type="InterPro" id="IPR016484">
    <property type="entry name" value="GTPase_Der"/>
</dbReference>
<evidence type="ECO:0000256" key="4">
    <source>
        <dbReference type="ARBA" id="ARBA00022737"/>
    </source>
</evidence>
<dbReference type="NCBIfam" id="TIGR00231">
    <property type="entry name" value="small_GTP"/>
    <property type="match status" value="2"/>
</dbReference>
<dbReference type="InterPro" id="IPR031166">
    <property type="entry name" value="G_ENGA"/>
</dbReference>
<sequence length="435" mass="49552">MKKGIVAIVGRPNVGKSSLFNRIIREKKSIVEDTPGVTRDRIYGNAEWLTREFIVIDTGGITLKEEQFTREIKVQAEIAMQEADVIVFVLDSQQGITNEDKMVAKMLYKTKKPVVLVANKYDKKQTGVESYEYLSLGFDQAVMVSSTHGIGIGDLLDRIINLMPKNDSNIKDDSTRIAIIGRPNVGKSSLVNSLVGEERMIVSDIAGTTLDAVDTKFKYHHKEYTLIDTAGIRRKSKIYEGIEKYSYLRSLSTINNSDVVLLMIDASKNITDQDTNIGGLAFEEKKPIIIVANKWDLVKNKEEQLLKKEEEIRAYFKYLQYAKIIFISALDKTRISKIIDSIEEIKESLSTKIKTHVLNEVLNRAQLINPAPEHNGGRLKIYYANQVDAYLPTFVLFVNNPNFVHFSYKRFIENQIRLQFGFEGVPINIIFRERK</sequence>
<dbReference type="InterPro" id="IPR003593">
    <property type="entry name" value="AAA+_ATPase"/>
</dbReference>